<dbReference type="InterPro" id="IPR005069">
    <property type="entry name" value="Nucl-diP-sugar_transferase"/>
</dbReference>
<name>A0A7S3RQ42_EMIHU</name>
<evidence type="ECO:0000259" key="1">
    <source>
        <dbReference type="Pfam" id="PF03407"/>
    </source>
</evidence>
<accession>A0A7S3RQ42</accession>
<dbReference type="EMBL" id="HBIR01008009">
    <property type="protein sequence ID" value="CAE0530390.1"/>
    <property type="molecule type" value="Transcribed_RNA"/>
</dbReference>
<dbReference type="PANTHER" id="PTHR46581">
    <property type="entry name" value="ARABINOSYLTRANSFERASE RRA3"/>
    <property type="match status" value="1"/>
</dbReference>
<proteinExistence type="predicted"/>
<feature type="domain" description="Nucleotide-diphospho-sugar transferase" evidence="1">
    <location>
        <begin position="556"/>
        <end position="767"/>
    </location>
</feature>
<dbReference type="GO" id="GO:0016757">
    <property type="term" value="F:glycosyltransferase activity"/>
    <property type="evidence" value="ECO:0007669"/>
    <property type="project" value="InterPro"/>
</dbReference>
<protein>
    <recommendedName>
        <fullName evidence="1">Nucleotide-diphospho-sugar transferase domain-containing protein</fullName>
    </recommendedName>
</protein>
<dbReference type="InterPro" id="IPR044290">
    <property type="entry name" value="RRA1/2/3"/>
</dbReference>
<dbReference type="PANTHER" id="PTHR46581:SF3">
    <property type="entry name" value="ARABINOSYLTRANSFERASE RRA3"/>
    <property type="match status" value="1"/>
</dbReference>
<gene>
    <name evidence="2" type="ORF">EHUX00137_LOCUS5453</name>
</gene>
<dbReference type="AlphaFoldDB" id="A0A7S3RQ42"/>
<sequence length="905" mass="95114">MLARRAVPQYQLPSHALPPPALPAAPKASMRLATILSGLAVLLLIYNLRTAASLWDAPPRIIAPATVRAQTGRLQPLVSDSGLATAAAPIRTFEAPTVVADPSAGAPRVLAGKPPFEPRTPSVCGGSGRSGVPVTPRAINYLPASCEGPPAVCAALSAVAQASQQHDGAVLLLVAAHDDASELAPFVETAAAVGAAPRVLVAALDASASAAAKALSPAPTVLDAAPLLPAGLARPARKWYLAAALLAAGASVLYCDVRVRLSADPFGALYHDADLEAPPDPSASAGSMLFGGRWGRSPGERGSMMVAGDHLMGWSQMCESYAIGAVSPRLWFAAASHESVQLARRLSARLGGALFGDEGMVAGGMVWPAHEAEPYVLTEELVGPAHDGITRAGASLRVLEGRCFGGGKVVASLPSPSSSRGAATDDVLTARAFLARPQVLSSGCGATPLAPPEEAMGEAGASTTEKAPFEPWVRHEGLPTPRPLNWLPAAAAAGEAWPRQADCEAHALQPLCTTLRTVARRTAHGGEVLAAVSNKNLVGPGGALDLFLDGLNSANITHALVVALDEQTGTWLGRRGTAFYERRLVSRTGSTDNHATSGLKFKVLMDFLSVGCSVLLSDVDVIWLTDPFLGSLYRDSDVEGMSDGWDELTAYGHHHGSGAYRVHARNSGMFFLQSTVQGLAMVTRLARRMETEGVWDQSAWNQEQFHPSLGAMTAVGVSARVMNYLCFENSKLYFRFLRHDAQLRQGFRPVSMHVNYHPEKQPRMRDLYNYYVLGSEGSPQDLTGIWKWNGGEGSALNTECRAINTKATPDASNAIVKRLLGPAGAGSKLDWGGCAHCVELAPDGALKTPWGSGRWGATSTIHFPDVAFAAFFNTVHLLRIAPNGSFVSTRCSDGEGLRGALVSAT</sequence>
<evidence type="ECO:0000313" key="2">
    <source>
        <dbReference type="EMBL" id="CAE0530390.1"/>
    </source>
</evidence>
<organism evidence="2">
    <name type="scientific">Emiliania huxleyi</name>
    <name type="common">Coccolithophore</name>
    <name type="synonym">Pontosphaera huxleyi</name>
    <dbReference type="NCBI Taxonomy" id="2903"/>
    <lineage>
        <taxon>Eukaryota</taxon>
        <taxon>Haptista</taxon>
        <taxon>Haptophyta</taxon>
        <taxon>Prymnesiophyceae</taxon>
        <taxon>Isochrysidales</taxon>
        <taxon>Noelaerhabdaceae</taxon>
        <taxon>Emiliania</taxon>
    </lineage>
</organism>
<reference evidence="2" key="1">
    <citation type="submission" date="2021-01" db="EMBL/GenBank/DDBJ databases">
        <authorList>
            <person name="Corre E."/>
            <person name="Pelletier E."/>
            <person name="Niang G."/>
            <person name="Scheremetjew M."/>
            <person name="Finn R."/>
            <person name="Kale V."/>
            <person name="Holt S."/>
            <person name="Cochrane G."/>
            <person name="Meng A."/>
            <person name="Brown T."/>
            <person name="Cohen L."/>
        </authorList>
    </citation>
    <scope>NUCLEOTIDE SEQUENCE</scope>
    <source>
        <strain evidence="2">379</strain>
    </source>
</reference>
<dbReference type="Pfam" id="PF03407">
    <property type="entry name" value="Nucleotid_trans"/>
    <property type="match status" value="1"/>
</dbReference>